<comment type="caution">
    <text evidence="3">The sequence shown here is derived from an EMBL/GenBank/DDBJ whole genome shotgun (WGS) entry which is preliminary data.</text>
</comment>
<feature type="transmembrane region" description="Helical" evidence="1">
    <location>
        <begin position="325"/>
        <end position="349"/>
    </location>
</feature>
<keyword evidence="1" id="KW-0472">Membrane</keyword>
<feature type="transmembrane region" description="Helical" evidence="1">
    <location>
        <begin position="28"/>
        <end position="45"/>
    </location>
</feature>
<feature type="transmembrane region" description="Helical" evidence="1">
    <location>
        <begin position="164"/>
        <end position="184"/>
    </location>
</feature>
<feature type="transmembrane region" description="Helical" evidence="1">
    <location>
        <begin position="139"/>
        <end position="158"/>
    </location>
</feature>
<evidence type="ECO:0000313" key="4">
    <source>
        <dbReference type="Proteomes" id="UP001519308"/>
    </source>
</evidence>
<evidence type="ECO:0000256" key="1">
    <source>
        <dbReference type="SAM" id="Phobius"/>
    </source>
</evidence>
<dbReference type="InterPro" id="IPR011642">
    <property type="entry name" value="Gate_dom"/>
</dbReference>
<accession>A0ABS4JXT2</accession>
<sequence length="391" mass="42761">MKVILIITLIVIFALVYFLLKEHDKNALLTFICSLMIIYIVLNPKQCIGFTIAGAKLFFNAVFPSLFPFLVIVNLIISFGGIEIYSRLLGTILCRPLGLPKECSLVLLVSVFCGYPLGARYAAELYEQNLIDHKTLERLLNIATNGSPLFIIGSVGTAMLGHPYLGYILIISNVLSCIAMGLILPGRYKWKGTKPVAKSVSHASVNFGIALKNALEDAVKTCISIGSFVVIFSVLINIIKSNGYFNLALIYVSKYTSLPIEILQSFSLGILEVTNGCNLIAVSALSNNSKLIISSFLIAFSGLSITSQVYSLVYKHKVSINKYIVLKVLQGIIASVVTFVICNIGFIHMTEDVFLDGYSRASSLSPFLIGIIFLIALPIIIDRLKALIRVS</sequence>
<evidence type="ECO:0000313" key="3">
    <source>
        <dbReference type="EMBL" id="MBP2020339.1"/>
    </source>
</evidence>
<keyword evidence="4" id="KW-1185">Reference proteome</keyword>
<feature type="domain" description="Nucleoside transporter/FeoB GTPase Gate" evidence="2">
    <location>
        <begin position="62"/>
        <end position="139"/>
    </location>
</feature>
<feature type="transmembrane region" description="Helical" evidence="1">
    <location>
        <begin position="221"/>
        <end position="239"/>
    </location>
</feature>
<feature type="transmembrane region" description="Helical" evidence="1">
    <location>
        <begin position="57"/>
        <end position="79"/>
    </location>
</feature>
<evidence type="ECO:0000259" key="2">
    <source>
        <dbReference type="Pfam" id="PF07670"/>
    </source>
</evidence>
<feature type="transmembrane region" description="Helical" evidence="1">
    <location>
        <begin position="291"/>
        <end position="313"/>
    </location>
</feature>
<gene>
    <name evidence="3" type="ORF">J2Z44_000120</name>
</gene>
<organism evidence="3 4">
    <name type="scientific">Clostridium punense</name>
    <dbReference type="NCBI Taxonomy" id="1054297"/>
    <lineage>
        <taxon>Bacteria</taxon>
        <taxon>Bacillati</taxon>
        <taxon>Bacillota</taxon>
        <taxon>Clostridia</taxon>
        <taxon>Eubacteriales</taxon>
        <taxon>Clostridiaceae</taxon>
        <taxon>Clostridium</taxon>
    </lineage>
</organism>
<dbReference type="EMBL" id="JAGGLL010000001">
    <property type="protein sequence ID" value="MBP2020339.1"/>
    <property type="molecule type" value="Genomic_DNA"/>
</dbReference>
<dbReference type="Proteomes" id="UP001519308">
    <property type="component" value="Unassembled WGS sequence"/>
</dbReference>
<protein>
    <submittedName>
        <fullName evidence="3">Sporulation integral membrane protein YlbJ</fullName>
    </submittedName>
</protein>
<dbReference type="RefSeq" id="WP_021284684.1">
    <property type="nucleotide sequence ID" value="NZ_JAGGLL010000001.1"/>
</dbReference>
<keyword evidence="1" id="KW-1133">Transmembrane helix</keyword>
<feature type="transmembrane region" description="Helical" evidence="1">
    <location>
        <begin position="361"/>
        <end position="381"/>
    </location>
</feature>
<dbReference type="InterPro" id="IPR014226">
    <property type="entry name" value="Spore_IM_YlbJ"/>
</dbReference>
<name>A0ABS4JXT2_9CLOT</name>
<reference evidence="3 4" key="1">
    <citation type="submission" date="2021-03" db="EMBL/GenBank/DDBJ databases">
        <title>Genomic Encyclopedia of Type Strains, Phase IV (KMG-IV): sequencing the most valuable type-strain genomes for metagenomic binning, comparative biology and taxonomic classification.</title>
        <authorList>
            <person name="Goeker M."/>
        </authorList>
    </citation>
    <scope>NUCLEOTIDE SEQUENCE [LARGE SCALE GENOMIC DNA]</scope>
    <source>
        <strain evidence="3 4">DSM 28650</strain>
    </source>
</reference>
<proteinExistence type="predicted"/>
<keyword evidence="1" id="KW-0812">Transmembrane</keyword>
<dbReference type="NCBIfam" id="TIGR02871">
    <property type="entry name" value="spore_ylbJ"/>
    <property type="match status" value="1"/>
</dbReference>
<dbReference type="Pfam" id="PF07670">
    <property type="entry name" value="Gate"/>
    <property type="match status" value="1"/>
</dbReference>